<keyword evidence="2" id="KW-1185">Reference proteome</keyword>
<name>A0ACB9L613_BAUVA</name>
<evidence type="ECO:0000313" key="2">
    <source>
        <dbReference type="Proteomes" id="UP000828941"/>
    </source>
</evidence>
<protein>
    <submittedName>
        <fullName evidence="1">Uncharacterized protein</fullName>
    </submittedName>
</protein>
<comment type="caution">
    <text evidence="1">The sequence shown here is derived from an EMBL/GenBank/DDBJ whole genome shotgun (WGS) entry which is preliminary data.</text>
</comment>
<accession>A0ACB9L613</accession>
<evidence type="ECO:0000313" key="1">
    <source>
        <dbReference type="EMBL" id="KAI4305149.1"/>
    </source>
</evidence>
<gene>
    <name evidence="1" type="ORF">L6164_028534</name>
</gene>
<proteinExistence type="predicted"/>
<sequence length="94" mass="10705">MSELMRISRVRQKAQAEIREAIKRKKTNSKEDLEELGYSKSVIKETLKLHPPVPFLLPRECNEACKNGGYEIPIKTKVIFSMSLGSTRLAVKLC</sequence>
<dbReference type="EMBL" id="CM039437">
    <property type="protein sequence ID" value="KAI4305149.1"/>
    <property type="molecule type" value="Genomic_DNA"/>
</dbReference>
<dbReference type="Proteomes" id="UP000828941">
    <property type="component" value="Chromosome 12"/>
</dbReference>
<reference evidence="1 2" key="1">
    <citation type="journal article" date="2022" name="DNA Res.">
        <title>Chromosomal-level genome assembly of the orchid tree Bauhinia variegata (Leguminosae; Cercidoideae) supports the allotetraploid origin hypothesis of Bauhinia.</title>
        <authorList>
            <person name="Zhong Y."/>
            <person name="Chen Y."/>
            <person name="Zheng D."/>
            <person name="Pang J."/>
            <person name="Liu Y."/>
            <person name="Luo S."/>
            <person name="Meng S."/>
            <person name="Qian L."/>
            <person name="Wei D."/>
            <person name="Dai S."/>
            <person name="Zhou R."/>
        </authorList>
    </citation>
    <scope>NUCLEOTIDE SEQUENCE [LARGE SCALE GENOMIC DNA]</scope>
    <source>
        <strain evidence="1">BV-YZ2020</strain>
    </source>
</reference>
<organism evidence="1 2">
    <name type="scientific">Bauhinia variegata</name>
    <name type="common">Purple orchid tree</name>
    <name type="synonym">Phanera variegata</name>
    <dbReference type="NCBI Taxonomy" id="167791"/>
    <lineage>
        <taxon>Eukaryota</taxon>
        <taxon>Viridiplantae</taxon>
        <taxon>Streptophyta</taxon>
        <taxon>Embryophyta</taxon>
        <taxon>Tracheophyta</taxon>
        <taxon>Spermatophyta</taxon>
        <taxon>Magnoliopsida</taxon>
        <taxon>eudicotyledons</taxon>
        <taxon>Gunneridae</taxon>
        <taxon>Pentapetalae</taxon>
        <taxon>rosids</taxon>
        <taxon>fabids</taxon>
        <taxon>Fabales</taxon>
        <taxon>Fabaceae</taxon>
        <taxon>Cercidoideae</taxon>
        <taxon>Cercideae</taxon>
        <taxon>Bauhiniinae</taxon>
        <taxon>Bauhinia</taxon>
    </lineage>
</organism>